<name>A0A1C5H881_9ACTN</name>
<sequence length="357" mass="37577">MAWDRIGGYEIVAPLGSGGMDDVFFAVSPTAEEAAVEVVRVGGAGWWAYRMGLRPCGAVVRRVGRNQRAGRHPVLLSGGCHGPGTVGGRSPCRPYDGRVVRMVMATDAGHPGRANEDFAGAVADGLVLVDGAGGIADAARVCHHGVAWYATRLGGALLGALSLGHSLREVLAEGIERITDEHRDTCDVAHPISPFAAVAMLRFVGGRVEHLVLGDAVVVLGRVDGEPFVAHDPREVVIARSVEQRLQGVPPGSDRYRRLLGELRAQRNSPGGFWVAKDDPRVVAEAVTGSRPAAGVTGAALLSNGASRLVDTFGRTDWAGLLDLLDSAGPEEVIRRVRQAEAREGVATDDATIVYRG</sequence>
<evidence type="ECO:0000313" key="1">
    <source>
        <dbReference type="EMBL" id="SCG42232.1"/>
    </source>
</evidence>
<protein>
    <recommendedName>
        <fullName evidence="3">Protein phosphatase 2C</fullName>
    </recommendedName>
</protein>
<gene>
    <name evidence="1" type="ORF">GA0070623_0872</name>
</gene>
<accession>A0A1C5H881</accession>
<evidence type="ECO:0000313" key="2">
    <source>
        <dbReference type="Proteomes" id="UP000198226"/>
    </source>
</evidence>
<dbReference type="EMBL" id="LT607752">
    <property type="protein sequence ID" value="SCG42232.1"/>
    <property type="molecule type" value="Genomic_DNA"/>
</dbReference>
<reference evidence="2" key="1">
    <citation type="submission" date="2016-06" db="EMBL/GenBank/DDBJ databases">
        <authorList>
            <person name="Varghese N."/>
            <person name="Submissions Spin"/>
        </authorList>
    </citation>
    <scope>NUCLEOTIDE SEQUENCE [LARGE SCALE GENOMIC DNA]</scope>
    <source>
        <strain evidence="2">DSM 44983</strain>
    </source>
</reference>
<keyword evidence="2" id="KW-1185">Reference proteome</keyword>
<organism evidence="1 2">
    <name type="scientific">Micromonospora rifamycinica</name>
    <dbReference type="NCBI Taxonomy" id="291594"/>
    <lineage>
        <taxon>Bacteria</taxon>
        <taxon>Bacillati</taxon>
        <taxon>Actinomycetota</taxon>
        <taxon>Actinomycetes</taxon>
        <taxon>Micromonosporales</taxon>
        <taxon>Micromonosporaceae</taxon>
        <taxon>Micromonospora</taxon>
    </lineage>
</organism>
<evidence type="ECO:0008006" key="3">
    <source>
        <dbReference type="Google" id="ProtNLM"/>
    </source>
</evidence>
<proteinExistence type="predicted"/>
<dbReference type="InterPro" id="IPR036457">
    <property type="entry name" value="PPM-type-like_dom_sf"/>
</dbReference>
<dbReference type="SUPFAM" id="SSF81606">
    <property type="entry name" value="PP2C-like"/>
    <property type="match status" value="1"/>
</dbReference>
<dbReference type="Proteomes" id="UP000198226">
    <property type="component" value="Chromosome I"/>
</dbReference>
<dbReference type="AlphaFoldDB" id="A0A1C5H881"/>